<dbReference type="InterPro" id="IPR037914">
    <property type="entry name" value="SpoVT-AbrB_sf"/>
</dbReference>
<dbReference type="GO" id="GO:0003677">
    <property type="term" value="F:DNA binding"/>
    <property type="evidence" value="ECO:0007669"/>
    <property type="project" value="InterPro"/>
</dbReference>
<protein>
    <submittedName>
        <fullName evidence="2">Putative addiction module antidote</fullName>
    </submittedName>
</protein>
<dbReference type="InterPro" id="IPR007159">
    <property type="entry name" value="SpoVT-AbrB_dom"/>
</dbReference>
<dbReference type="SUPFAM" id="SSF89447">
    <property type="entry name" value="AbrB/MazE/MraZ-like"/>
    <property type="match status" value="1"/>
</dbReference>
<proteinExistence type="predicted"/>
<reference evidence="2 3" key="1">
    <citation type="submission" date="2016-10" db="EMBL/GenBank/DDBJ databases">
        <authorList>
            <person name="de Groot N.N."/>
        </authorList>
    </citation>
    <scope>NUCLEOTIDE SEQUENCE [LARGE SCALE GENOMIC DNA]</scope>
    <source>
        <strain evidence="2 3">DSM 27630</strain>
    </source>
</reference>
<evidence type="ECO:0000313" key="3">
    <source>
        <dbReference type="Proteomes" id="UP000198668"/>
    </source>
</evidence>
<dbReference type="AlphaFoldDB" id="A0A1I3AXG6"/>
<accession>A0A1I3AXG6</accession>
<name>A0A1I3AXG6_9LACT</name>
<gene>
    <name evidence="2" type="ORF">SAMN04489868_102103</name>
</gene>
<evidence type="ECO:0000313" key="2">
    <source>
        <dbReference type="EMBL" id="SFH54818.1"/>
    </source>
</evidence>
<dbReference type="Gene3D" id="2.10.260.10">
    <property type="match status" value="1"/>
</dbReference>
<feature type="domain" description="SpoVT-AbrB" evidence="1">
    <location>
        <begin position="12"/>
        <end position="55"/>
    </location>
</feature>
<keyword evidence="3" id="KW-1185">Reference proteome</keyword>
<dbReference type="RefSeq" id="WP_092090927.1">
    <property type="nucleotide sequence ID" value="NZ_FOQE01000002.1"/>
</dbReference>
<dbReference type="EMBL" id="FOQE01000002">
    <property type="protein sequence ID" value="SFH54818.1"/>
    <property type="molecule type" value="Genomic_DNA"/>
</dbReference>
<evidence type="ECO:0000259" key="1">
    <source>
        <dbReference type="SMART" id="SM00966"/>
    </source>
</evidence>
<dbReference type="Proteomes" id="UP000198668">
    <property type="component" value="Unassembled WGS sequence"/>
</dbReference>
<dbReference type="Pfam" id="PF04014">
    <property type="entry name" value="MazE_antitoxin"/>
    <property type="match status" value="1"/>
</dbReference>
<dbReference type="OrthoDB" id="2186648at2"/>
<sequence>MEQYIKKSRKTRKQGNTYITSIPKEVIEALSLSEGDQLEFTIKNDSVSLDKKLLVDTQNIPKTFYEEIDYFMNKYDETFKNLVER</sequence>
<organism evidence="2 3">
    <name type="scientific">Pisciglobus halotolerans</name>
    <dbReference type="NCBI Taxonomy" id="745365"/>
    <lineage>
        <taxon>Bacteria</taxon>
        <taxon>Bacillati</taxon>
        <taxon>Bacillota</taxon>
        <taxon>Bacilli</taxon>
        <taxon>Lactobacillales</taxon>
        <taxon>Carnobacteriaceae</taxon>
    </lineage>
</organism>
<dbReference type="SMART" id="SM00966">
    <property type="entry name" value="SpoVT_AbrB"/>
    <property type="match status" value="1"/>
</dbReference>